<keyword evidence="6" id="KW-1185">Reference proteome</keyword>
<dbReference type="SMART" id="SM00382">
    <property type="entry name" value="AAA"/>
    <property type="match status" value="1"/>
</dbReference>
<evidence type="ECO:0000313" key="6">
    <source>
        <dbReference type="Proteomes" id="UP000030401"/>
    </source>
</evidence>
<dbReference type="EMBL" id="AVPG01000006">
    <property type="protein sequence ID" value="KGX87481.1"/>
    <property type="molecule type" value="Genomic_DNA"/>
</dbReference>
<organism evidence="5 6">
    <name type="scientific">Pontibacillus litoralis JSM 072002</name>
    <dbReference type="NCBI Taxonomy" id="1385512"/>
    <lineage>
        <taxon>Bacteria</taxon>
        <taxon>Bacillati</taxon>
        <taxon>Bacillota</taxon>
        <taxon>Bacilli</taxon>
        <taxon>Bacillales</taxon>
        <taxon>Bacillaceae</taxon>
        <taxon>Pontibacillus</taxon>
    </lineage>
</organism>
<dbReference type="RefSeq" id="WP_036833238.1">
    <property type="nucleotide sequence ID" value="NZ_AVPG01000006.1"/>
</dbReference>
<dbReference type="SUPFAM" id="SSF52540">
    <property type="entry name" value="P-loop containing nucleoside triphosphate hydrolases"/>
    <property type="match status" value="1"/>
</dbReference>
<dbReference type="InterPro" id="IPR051782">
    <property type="entry name" value="ABC_Transporter_VariousFunc"/>
</dbReference>
<dbReference type="STRING" id="1385512.N784_14645"/>
<dbReference type="GO" id="GO:0005524">
    <property type="term" value="F:ATP binding"/>
    <property type="evidence" value="ECO:0007669"/>
    <property type="project" value="UniProtKB-KW"/>
</dbReference>
<dbReference type="Gene3D" id="3.40.50.300">
    <property type="entry name" value="P-loop containing nucleotide triphosphate hydrolases"/>
    <property type="match status" value="1"/>
</dbReference>
<dbReference type="InterPro" id="IPR027417">
    <property type="entry name" value="P-loop_NTPase"/>
</dbReference>
<dbReference type="CDD" id="cd03230">
    <property type="entry name" value="ABC_DR_subfamily_A"/>
    <property type="match status" value="1"/>
</dbReference>
<dbReference type="GO" id="GO:0016887">
    <property type="term" value="F:ATP hydrolysis activity"/>
    <property type="evidence" value="ECO:0007669"/>
    <property type="project" value="InterPro"/>
</dbReference>
<dbReference type="InterPro" id="IPR003439">
    <property type="entry name" value="ABC_transporter-like_ATP-bd"/>
</dbReference>
<evidence type="ECO:0000256" key="3">
    <source>
        <dbReference type="ARBA" id="ARBA00022840"/>
    </source>
</evidence>
<dbReference type="PROSITE" id="PS50893">
    <property type="entry name" value="ABC_TRANSPORTER_2"/>
    <property type="match status" value="1"/>
</dbReference>
<proteinExistence type="predicted"/>
<dbReference type="Proteomes" id="UP000030401">
    <property type="component" value="Unassembled WGS sequence"/>
</dbReference>
<dbReference type="OrthoDB" id="2964254at2"/>
<keyword evidence="3" id="KW-0067">ATP-binding</keyword>
<evidence type="ECO:0000313" key="5">
    <source>
        <dbReference type="EMBL" id="KGX87481.1"/>
    </source>
</evidence>
<gene>
    <name evidence="5" type="ORF">N784_14645</name>
</gene>
<protein>
    <recommendedName>
        <fullName evidence="4">ABC transporter domain-containing protein</fullName>
    </recommendedName>
</protein>
<dbReference type="AlphaFoldDB" id="A0A0A5G307"/>
<keyword evidence="1" id="KW-0813">Transport</keyword>
<dbReference type="PROSITE" id="PS00211">
    <property type="entry name" value="ABC_TRANSPORTER_1"/>
    <property type="match status" value="1"/>
</dbReference>
<evidence type="ECO:0000256" key="2">
    <source>
        <dbReference type="ARBA" id="ARBA00022741"/>
    </source>
</evidence>
<dbReference type="Pfam" id="PF00005">
    <property type="entry name" value="ABC_tran"/>
    <property type="match status" value="1"/>
</dbReference>
<dbReference type="PANTHER" id="PTHR42939:SF1">
    <property type="entry name" value="ABC TRANSPORTER ATP-BINDING PROTEIN ALBC-RELATED"/>
    <property type="match status" value="1"/>
</dbReference>
<accession>A0A0A5G307</accession>
<sequence length="302" mass="33614">MSKQILNVDNLKLSFQKQPILKNISLSLNSQDVYALVGINGSGKTTFLSIIAGLLTPDEGSILINGKKNDSNHVSMAFQPTSLYPYVTGKDNIDLLSPDPKKALDILKRLNKSNLEILSKKVKKISFGQKQRLGIAIALSKKASIYLLDEPTNGLDSSSYKSLVKIIQEMSIEGCCFILASHEWGVIEKCCNRLGMIYNGKIKKELDLSDYMNGGSPPTIQLKTTTPINIDQLLELDEVTNVDSLDACTWYIKLQSKQALDSFQQSLTLKNISIQEWARLHPAKEWEILYNHLSEGGEEHNA</sequence>
<evidence type="ECO:0000256" key="1">
    <source>
        <dbReference type="ARBA" id="ARBA00022448"/>
    </source>
</evidence>
<dbReference type="InterPro" id="IPR003593">
    <property type="entry name" value="AAA+_ATPase"/>
</dbReference>
<dbReference type="PANTHER" id="PTHR42939">
    <property type="entry name" value="ABC TRANSPORTER ATP-BINDING PROTEIN ALBC-RELATED"/>
    <property type="match status" value="1"/>
</dbReference>
<dbReference type="InterPro" id="IPR017871">
    <property type="entry name" value="ABC_transporter-like_CS"/>
</dbReference>
<feature type="domain" description="ABC transporter" evidence="4">
    <location>
        <begin position="6"/>
        <end position="224"/>
    </location>
</feature>
<comment type="caution">
    <text evidence="5">The sequence shown here is derived from an EMBL/GenBank/DDBJ whole genome shotgun (WGS) entry which is preliminary data.</text>
</comment>
<reference evidence="5 6" key="1">
    <citation type="submission" date="2013-08" db="EMBL/GenBank/DDBJ databases">
        <authorList>
            <person name="Huang J."/>
            <person name="Wang G."/>
        </authorList>
    </citation>
    <scope>NUCLEOTIDE SEQUENCE [LARGE SCALE GENOMIC DNA]</scope>
    <source>
        <strain evidence="5 6">JSM 072002</strain>
    </source>
</reference>
<evidence type="ECO:0000259" key="4">
    <source>
        <dbReference type="PROSITE" id="PS50893"/>
    </source>
</evidence>
<keyword evidence="2" id="KW-0547">Nucleotide-binding</keyword>
<name>A0A0A5G307_9BACI</name>
<dbReference type="eggNOG" id="COG1131">
    <property type="taxonomic scope" value="Bacteria"/>
</dbReference>